<dbReference type="PANTHER" id="PTHR43806">
    <property type="entry name" value="PEPTIDASE S8"/>
    <property type="match status" value="1"/>
</dbReference>
<dbReference type="CDD" id="cd07487">
    <property type="entry name" value="Peptidases_S8_1"/>
    <property type="match status" value="1"/>
</dbReference>
<evidence type="ECO:0000256" key="5">
    <source>
        <dbReference type="PIRSR" id="PIRSR037907-1"/>
    </source>
</evidence>
<feature type="binding site" evidence="6">
    <location>
        <position position="485"/>
    </location>
    <ligand>
        <name>Ca(2+)</name>
        <dbReference type="ChEBI" id="CHEBI:29108"/>
        <label>2</label>
    </ligand>
</feature>
<feature type="region of interest" description="Disordered" evidence="10">
    <location>
        <begin position="537"/>
        <end position="572"/>
    </location>
</feature>
<feature type="compositionally biased region" description="Gly residues" evidence="10">
    <location>
        <begin position="543"/>
        <end position="556"/>
    </location>
</feature>
<feature type="binding site" evidence="6">
    <location>
        <position position="498"/>
    </location>
    <ligand>
        <name>Ca(2+)</name>
        <dbReference type="ChEBI" id="CHEBI:29108"/>
        <label>1</label>
    </ligand>
</feature>
<dbReference type="InterPro" id="IPR007280">
    <property type="entry name" value="Peptidase_C_arc/bac"/>
</dbReference>
<evidence type="ECO:0000256" key="8">
    <source>
        <dbReference type="PROSITE-ProRule" id="PRU01240"/>
    </source>
</evidence>
<evidence type="ECO:0000256" key="7">
    <source>
        <dbReference type="PIRSR" id="PIRSR037907-3"/>
    </source>
</evidence>
<dbReference type="PROSITE" id="PS00136">
    <property type="entry name" value="SUBTILASE_ASP"/>
    <property type="match status" value="1"/>
</dbReference>
<dbReference type="InterPro" id="IPR017319">
    <property type="entry name" value="Subtilisin_TK1689"/>
</dbReference>
<dbReference type="Proteomes" id="UP000001488">
    <property type="component" value="Chromosome"/>
</dbReference>
<dbReference type="PATRIC" id="fig|593117.10.peg.366"/>
<dbReference type="Gene3D" id="2.60.120.380">
    <property type="match status" value="2"/>
</dbReference>
<dbReference type="GO" id="GO:0046872">
    <property type="term" value="F:metal ion binding"/>
    <property type="evidence" value="ECO:0007669"/>
    <property type="project" value="UniProtKB-KW"/>
</dbReference>
<keyword evidence="4 8" id="KW-0720">Serine protease</keyword>
<keyword evidence="15" id="KW-1185">Reference proteome</keyword>
<reference evidence="14 15" key="1">
    <citation type="journal article" date="2007" name="Genome Biol.">
        <title>Genome analysis and genome-wide proteomics of Thermococcus gammatolerans, the most radioresistant organism known amongst the Archaea.</title>
        <authorList>
            <person name="Zivanovic Y."/>
            <person name="Armengaud J."/>
            <person name="Lagorce A."/>
            <person name="Leplat C."/>
            <person name="Guerin P."/>
            <person name="Dutertre M."/>
            <person name="Anthouard V."/>
            <person name="Forterre P."/>
            <person name="Wincker P."/>
            <person name="Confalonieri F."/>
        </authorList>
    </citation>
    <scope>NUCLEOTIDE SEQUENCE [LARGE SCALE GENOMIC DNA]</scope>
    <source>
        <strain evidence="15">DSM 15229 / JCM 11827 / EJ3</strain>
    </source>
</reference>
<dbReference type="InterPro" id="IPR036852">
    <property type="entry name" value="Peptidase_S8/S53_dom_sf"/>
</dbReference>
<dbReference type="PRINTS" id="PR00723">
    <property type="entry name" value="SUBTILISIN"/>
</dbReference>
<evidence type="ECO:0000256" key="9">
    <source>
        <dbReference type="RuleBase" id="RU003355"/>
    </source>
</evidence>
<dbReference type="InterPro" id="IPR041326">
    <property type="entry name" value="Tk-SP_N-pro"/>
</dbReference>
<evidence type="ECO:0000259" key="12">
    <source>
        <dbReference type="Pfam" id="PF04151"/>
    </source>
</evidence>
<evidence type="ECO:0000256" key="6">
    <source>
        <dbReference type="PIRSR" id="PIRSR037907-2"/>
    </source>
</evidence>
<feature type="active site" description="Charge relay system" evidence="5 8">
    <location>
        <position position="202"/>
    </location>
</feature>
<evidence type="ECO:0000259" key="11">
    <source>
        <dbReference type="Pfam" id="PF00082"/>
    </source>
</evidence>
<gene>
    <name evidence="14" type="ordered locus">TGAM_0368</name>
</gene>
<dbReference type="STRING" id="593117.TGAM_0368"/>
<proteinExistence type="inferred from homology"/>
<evidence type="ECO:0000256" key="4">
    <source>
        <dbReference type="ARBA" id="ARBA00022825"/>
    </source>
</evidence>
<dbReference type="EMBL" id="CP001398">
    <property type="protein sequence ID" value="ACS32870.1"/>
    <property type="molecule type" value="Genomic_DNA"/>
</dbReference>
<organism evidence="14 15">
    <name type="scientific">Thermococcus gammatolerans (strain DSM 15229 / JCM 11827 / EJ3)</name>
    <dbReference type="NCBI Taxonomy" id="593117"/>
    <lineage>
        <taxon>Archaea</taxon>
        <taxon>Methanobacteriati</taxon>
        <taxon>Methanobacteriota</taxon>
        <taxon>Thermococci</taxon>
        <taxon>Thermococcales</taxon>
        <taxon>Thermococcaceae</taxon>
        <taxon>Thermococcus</taxon>
    </lineage>
</organism>
<feature type="domain" description="Tk-SP N-propeptide" evidence="13">
    <location>
        <begin position="36"/>
        <end position="102"/>
    </location>
</feature>
<evidence type="ECO:0000256" key="3">
    <source>
        <dbReference type="ARBA" id="ARBA00022801"/>
    </source>
</evidence>
<evidence type="ECO:0000256" key="10">
    <source>
        <dbReference type="SAM" id="MobiDB-lite"/>
    </source>
</evidence>
<feature type="binding site" evidence="6">
    <location>
        <position position="507"/>
    </location>
    <ligand>
        <name>Ca(2+)</name>
        <dbReference type="ChEBI" id="CHEBI:29108"/>
        <label>2</label>
    </ligand>
</feature>
<dbReference type="GO" id="GO:0006508">
    <property type="term" value="P:proteolysis"/>
    <property type="evidence" value="ECO:0007669"/>
    <property type="project" value="UniProtKB-KW"/>
</dbReference>
<accession>C5A3Q8</accession>
<protein>
    <submittedName>
        <fullName evidence="14">Subtilisin-like serine protease (Subtilase)</fullName>
    </submittedName>
</protein>
<evidence type="ECO:0000313" key="15">
    <source>
        <dbReference type="Proteomes" id="UP000001488"/>
    </source>
</evidence>
<keyword evidence="3 8" id="KW-0378">Hydrolase</keyword>
<evidence type="ECO:0000256" key="1">
    <source>
        <dbReference type="ARBA" id="ARBA00011073"/>
    </source>
</evidence>
<dbReference type="InterPro" id="IPR050131">
    <property type="entry name" value="Peptidase_S8_subtilisin-like"/>
</dbReference>
<dbReference type="SUPFAM" id="SSF49785">
    <property type="entry name" value="Galactose-binding domain-like"/>
    <property type="match status" value="1"/>
</dbReference>
<dbReference type="InterPro" id="IPR008979">
    <property type="entry name" value="Galactose-bd-like_sf"/>
</dbReference>
<dbReference type="Pfam" id="PF04151">
    <property type="entry name" value="PPC"/>
    <property type="match status" value="2"/>
</dbReference>
<feature type="binding site" evidence="6">
    <location>
        <position position="484"/>
    </location>
    <ligand>
        <name>Ca(2+)</name>
        <dbReference type="ChEBI" id="CHEBI:29108"/>
        <label>2</label>
    </ligand>
</feature>
<keyword evidence="6" id="KW-0106">Calcium</keyword>
<feature type="site" description="Important for catalytic activity" evidence="7">
    <location>
        <position position="302"/>
    </location>
</feature>
<dbReference type="PANTHER" id="PTHR43806:SF65">
    <property type="entry name" value="SERINE PROTEASE APRX"/>
    <property type="match status" value="1"/>
</dbReference>
<dbReference type="InterPro" id="IPR023827">
    <property type="entry name" value="Peptidase_S8_Asp-AS"/>
</dbReference>
<dbReference type="Pfam" id="PF18237">
    <property type="entry name" value="Tk-SP_N-pro"/>
    <property type="match status" value="1"/>
</dbReference>
<dbReference type="InterPro" id="IPR000209">
    <property type="entry name" value="Peptidase_S8/S53_dom"/>
</dbReference>
<dbReference type="FunFam" id="2.60.120.380:FF:000025">
    <property type="entry name" value="Subtilisin-like serine protease"/>
    <property type="match status" value="1"/>
</dbReference>
<feature type="binding site" evidence="6">
    <location>
        <position position="501"/>
    </location>
    <ligand>
        <name>Ca(2+)</name>
        <dbReference type="ChEBI" id="CHEBI:29108"/>
        <label>2</label>
    </ligand>
</feature>
<dbReference type="SUPFAM" id="SSF52743">
    <property type="entry name" value="Subtilisin-like"/>
    <property type="match status" value="1"/>
</dbReference>
<dbReference type="PIRSF" id="PIRSF037907">
    <property type="entry name" value="Subtilisin_rel_TK1689"/>
    <property type="match status" value="1"/>
</dbReference>
<evidence type="ECO:0000259" key="13">
    <source>
        <dbReference type="Pfam" id="PF18237"/>
    </source>
</evidence>
<dbReference type="HOGENOM" id="CLU_011263_15_5_2"/>
<evidence type="ECO:0000313" key="14">
    <source>
        <dbReference type="EMBL" id="ACS32870.1"/>
    </source>
</evidence>
<dbReference type="PROSITE" id="PS00137">
    <property type="entry name" value="SUBTILASE_HIS"/>
    <property type="match status" value="1"/>
</dbReference>
<dbReference type="AlphaFoldDB" id="C5A3Q8"/>
<dbReference type="SMR" id="C5A3Q8"/>
<dbReference type="GO" id="GO:0004252">
    <property type="term" value="F:serine-type endopeptidase activity"/>
    <property type="evidence" value="ECO:0007669"/>
    <property type="project" value="UniProtKB-UniRule"/>
</dbReference>
<feature type="binding site" evidence="6">
    <location>
        <position position="423"/>
    </location>
    <ligand>
        <name>Ca(2+)</name>
        <dbReference type="ChEBI" id="CHEBI:29108"/>
        <label>1</label>
    </ligand>
</feature>
<dbReference type="Gene3D" id="3.30.70.80">
    <property type="entry name" value="Peptidase S8 propeptide/proteinase inhibitor I9"/>
    <property type="match status" value="1"/>
</dbReference>
<dbReference type="GeneID" id="7987834"/>
<dbReference type="InterPro" id="IPR023828">
    <property type="entry name" value="Peptidase_S8_Ser-AS"/>
</dbReference>
<feature type="domain" description="Peptidase S8/S53" evidence="11">
    <location>
        <begin position="160"/>
        <end position="431"/>
    </location>
</feature>
<dbReference type="PROSITE" id="PS00138">
    <property type="entry name" value="SUBTILASE_SER"/>
    <property type="match status" value="1"/>
</dbReference>
<dbReference type="InterPro" id="IPR037045">
    <property type="entry name" value="S8pro/Inhibitor_I9_sf"/>
</dbReference>
<dbReference type="Pfam" id="PF00082">
    <property type="entry name" value="Peptidase_S8"/>
    <property type="match status" value="1"/>
</dbReference>
<comment type="similarity">
    <text evidence="1 8 9">Belongs to the peptidase S8 family.</text>
</comment>
<feature type="domain" description="Peptidase C-terminal archaeal/bacterial" evidence="12">
    <location>
        <begin position="583"/>
        <end position="650"/>
    </location>
</feature>
<feature type="active site" description="Charge relay system" evidence="5 8">
    <location>
        <position position="382"/>
    </location>
</feature>
<sequence length="669" mass="71379">MKRVVMLFALVLVGLMMGTTAAAPAPAVNTGYYGDKDYGLLTPSLFKKIQHMGINQEIETIIMFDSQAEKERAVRALKSLGVEIKYNYHIIPALAVKMKTKDLLLISGLARGGFFGSVHVSGIQFIQEDYKVKVAVETEGLDESAAQVMATNMWNLGYDGSGITIAIIDTGIDASHPDLQGKVIGWKDFVNGKTSPYDDQGHGTHVASIAAGTGAASNGKYKGMAPGAKLVGIKVLGADGSGSISDIIEGVDWAVQNKDKYGIKVINLSLGSSQSSDGTDSLSQAVNNAWDAGIVVCVAAGNSGPDKYTVGSPAAASKVITVGAVDKYDTITDFSSRGPTADGRLKPEVVAPGNWIIAARASGTKLTDVTIGDYYVAAPGTSMATPHVAGISALILQAHPSWSPDQVKKALIETADIVKPDEIADIAYGAGRVNAYKAAHYDSYAKLTFTGYVADKGTETHEFTISGASFVTATLYWDNAKSDIDLYLYDPNGNQVDYSYTAYYGFEKVGYYNPSAGTWTIKVVSYSGSANYQVDVVSDGSLGQPGSGGDNGGDNGGTEPAPEPEPQPTVDEKTFTGSVSYHDYNVHQMTVNSGATKITGDLVGHSYDDLDLYLYDNNQNLVDRSENYGSSEHVEYSNPAPGTWYFVVYAYYTYYWTASYQLDAKVYYG</sequence>
<keyword evidence="2 8" id="KW-0645">Protease</keyword>
<dbReference type="InterPro" id="IPR022398">
    <property type="entry name" value="Peptidase_S8_His-AS"/>
</dbReference>
<dbReference type="InterPro" id="IPR015500">
    <property type="entry name" value="Peptidase_S8_subtilisin-rel"/>
</dbReference>
<name>C5A3Q8_THEGJ</name>
<evidence type="ECO:0000256" key="2">
    <source>
        <dbReference type="ARBA" id="ARBA00022670"/>
    </source>
</evidence>
<dbReference type="RefSeq" id="WP_015857988.1">
    <property type="nucleotide sequence ID" value="NC_012804.1"/>
</dbReference>
<dbReference type="KEGG" id="tga:TGAM_0368"/>
<dbReference type="FunFam" id="3.40.50.200:FF:000029">
    <property type="entry name" value="Subtilisin-like serine protease"/>
    <property type="match status" value="1"/>
</dbReference>
<dbReference type="PaxDb" id="593117-TGAM_0368"/>
<feature type="active site" description="Charge relay system" evidence="5 8">
    <location>
        <position position="169"/>
    </location>
</feature>
<dbReference type="OrthoDB" id="341609at2157"/>
<feature type="domain" description="Peptidase C-terminal archaeal/bacterial" evidence="12">
    <location>
        <begin position="460"/>
        <end position="524"/>
    </location>
</feature>
<dbReference type="eggNOG" id="arCOG00702">
    <property type="taxonomic scope" value="Archaea"/>
</dbReference>
<keyword evidence="6" id="KW-0479">Metal-binding</keyword>
<dbReference type="Gene3D" id="3.40.50.200">
    <property type="entry name" value="Peptidase S8/S53 domain"/>
    <property type="match status" value="1"/>
</dbReference>
<feature type="binding site" evidence="6">
    <location>
        <position position="497"/>
    </location>
    <ligand>
        <name>Ca(2+)</name>
        <dbReference type="ChEBI" id="CHEBI:29108"/>
        <label>1</label>
    </ligand>
</feature>
<feature type="binding site" evidence="6">
    <location>
        <position position="483"/>
    </location>
    <ligand>
        <name>Ca(2+)</name>
        <dbReference type="ChEBI" id="CHEBI:29108"/>
        <label>2</label>
    </ligand>
</feature>
<dbReference type="PROSITE" id="PS51892">
    <property type="entry name" value="SUBTILASE"/>
    <property type="match status" value="1"/>
</dbReference>
<feature type="binding site" evidence="6">
    <location>
        <position position="420"/>
    </location>
    <ligand>
        <name>Ca(2+)</name>
        <dbReference type="ChEBI" id="CHEBI:29108"/>
        <label>1</label>
    </ligand>
</feature>